<organism evidence="2 3">
    <name type="scientific">Kipferlia bialata</name>
    <dbReference type="NCBI Taxonomy" id="797122"/>
    <lineage>
        <taxon>Eukaryota</taxon>
        <taxon>Metamonada</taxon>
        <taxon>Carpediemonas-like organisms</taxon>
        <taxon>Kipferlia</taxon>
    </lineage>
</organism>
<proteinExistence type="predicted"/>
<dbReference type="EMBL" id="BDIP01003702">
    <property type="protein sequence ID" value="GIQ88026.1"/>
    <property type="molecule type" value="Genomic_DNA"/>
</dbReference>
<dbReference type="Pfam" id="PF02463">
    <property type="entry name" value="SMC_N"/>
    <property type="match status" value="1"/>
</dbReference>
<dbReference type="Gene3D" id="3.40.50.300">
    <property type="entry name" value="P-loop containing nucleotide triphosphate hydrolases"/>
    <property type="match status" value="1"/>
</dbReference>
<dbReference type="PANTHER" id="PTHR43977">
    <property type="entry name" value="STRUCTURAL MAINTENANCE OF CHROMOSOMES PROTEIN 3"/>
    <property type="match status" value="1"/>
</dbReference>
<evidence type="ECO:0000259" key="1">
    <source>
        <dbReference type="Pfam" id="PF02463"/>
    </source>
</evidence>
<dbReference type="InterPro" id="IPR003395">
    <property type="entry name" value="RecF/RecN/SMC_N"/>
</dbReference>
<dbReference type="Proteomes" id="UP000265618">
    <property type="component" value="Unassembled WGS sequence"/>
</dbReference>
<dbReference type="InterPro" id="IPR027417">
    <property type="entry name" value="P-loop_NTPase"/>
</dbReference>
<reference evidence="2 3" key="1">
    <citation type="journal article" date="2018" name="PLoS ONE">
        <title>The draft genome of Kipferlia bialata reveals reductive genome evolution in fornicate parasites.</title>
        <authorList>
            <person name="Tanifuji G."/>
            <person name="Takabayashi S."/>
            <person name="Kume K."/>
            <person name="Takagi M."/>
            <person name="Nakayama T."/>
            <person name="Kamikawa R."/>
            <person name="Inagaki Y."/>
            <person name="Hashimoto T."/>
        </authorList>
    </citation>
    <scope>NUCLEOTIDE SEQUENCE [LARGE SCALE GENOMIC DNA]</scope>
    <source>
        <strain evidence="2">NY0173</strain>
    </source>
</reference>
<dbReference type="AlphaFoldDB" id="A0A9K3D4W5"/>
<evidence type="ECO:0000313" key="2">
    <source>
        <dbReference type="EMBL" id="GIQ88026.1"/>
    </source>
</evidence>
<name>A0A9K3D4W5_9EUKA</name>
<evidence type="ECO:0000313" key="3">
    <source>
        <dbReference type="Proteomes" id="UP000265618"/>
    </source>
</evidence>
<comment type="caution">
    <text evidence="2">The sequence shown here is derived from an EMBL/GenBank/DDBJ whole genome shotgun (WGS) entry which is preliminary data.</text>
</comment>
<protein>
    <recommendedName>
        <fullName evidence="1">RecF/RecN/SMC N-terminal domain-containing protein</fullName>
    </recommendedName>
</protein>
<feature type="non-terminal residue" evidence="2">
    <location>
        <position position="1"/>
    </location>
</feature>
<accession>A0A9K3D4W5</accession>
<feature type="domain" description="RecF/RecN/SMC N-terminal" evidence="1">
    <location>
        <begin position="6"/>
        <end position="67"/>
    </location>
</feature>
<keyword evidence="3" id="KW-1185">Reference proteome</keyword>
<dbReference type="OrthoDB" id="431497at2759"/>
<dbReference type="SUPFAM" id="SSF52540">
    <property type="entry name" value="P-loop containing nucleoside triphosphate hydrolases"/>
    <property type="match status" value="1"/>
</dbReference>
<gene>
    <name evidence="2" type="ORF">KIPB_010183</name>
</gene>
<sequence>MPPTLLTVKLHGFKSFASGANEEFNKHLNVIIGRNGSGKSNFYDAIRFALHDPDFDVRSDQARRELIH</sequence>